<keyword evidence="2 9" id="KW-0808">Transferase</keyword>
<evidence type="ECO:0000256" key="7">
    <source>
        <dbReference type="ARBA" id="ARBA00023150"/>
    </source>
</evidence>
<dbReference type="CDD" id="cd02503">
    <property type="entry name" value="MobA"/>
    <property type="match status" value="1"/>
</dbReference>
<sequence>MTRPNVIGVLLTGGASSRMGRDKADLDWFGTPLRQHMADCLRAAGCRQVLHAGSAGCPDHRPGLGPLAGILAAARQAPGQALLVCPVDMPLLGTELLQALAEQPGACCYQEHVLPCRIPARADLPELLEQLLADPQPRNRNLRALLQRLDSHELPCAQPERLLNTNTPEQYQHCLALARRLNRGEA</sequence>
<dbReference type="RefSeq" id="WP_183164930.1">
    <property type="nucleotide sequence ID" value="NZ_JACHXI010000001.1"/>
</dbReference>
<keyword evidence="1" id="KW-0963">Cytoplasm</keyword>
<reference evidence="9 10" key="1">
    <citation type="submission" date="2020-08" db="EMBL/GenBank/DDBJ databases">
        <title>Genomic Encyclopedia of Type Strains, Phase III (KMG-III): the genomes of soil and plant-associated and newly described type strains.</title>
        <authorList>
            <person name="Whitman W."/>
        </authorList>
    </citation>
    <scope>NUCLEOTIDE SEQUENCE [LARGE SCALE GENOMIC DNA]</scope>
    <source>
        <strain evidence="9 10">CECT 4462</strain>
    </source>
</reference>
<evidence type="ECO:0000313" key="9">
    <source>
        <dbReference type="EMBL" id="MBB3101962.1"/>
    </source>
</evidence>
<accession>A0A839SXX0</accession>
<evidence type="ECO:0000256" key="6">
    <source>
        <dbReference type="ARBA" id="ARBA00023134"/>
    </source>
</evidence>
<dbReference type="PANTHER" id="PTHR19136:SF81">
    <property type="entry name" value="MOLYBDENUM COFACTOR GUANYLYLTRANSFERASE"/>
    <property type="match status" value="1"/>
</dbReference>
<dbReference type="InterPro" id="IPR029044">
    <property type="entry name" value="Nucleotide-diphossugar_trans"/>
</dbReference>
<dbReference type="GO" id="GO:0061603">
    <property type="term" value="F:molybdenum cofactor guanylyltransferase activity"/>
    <property type="evidence" value="ECO:0007669"/>
    <property type="project" value="UniProtKB-EC"/>
</dbReference>
<gene>
    <name evidence="9" type="ORF">FHR87_000322</name>
</gene>
<keyword evidence="6" id="KW-0342">GTP-binding</keyword>
<keyword evidence="9" id="KW-0548">Nucleotidyltransferase</keyword>
<dbReference type="EMBL" id="JACHXI010000001">
    <property type="protein sequence ID" value="MBB3101962.1"/>
    <property type="molecule type" value="Genomic_DNA"/>
</dbReference>
<dbReference type="Proteomes" id="UP000549250">
    <property type="component" value="Unassembled WGS sequence"/>
</dbReference>
<evidence type="ECO:0000256" key="2">
    <source>
        <dbReference type="ARBA" id="ARBA00022679"/>
    </source>
</evidence>
<dbReference type="GO" id="GO:0005525">
    <property type="term" value="F:GTP binding"/>
    <property type="evidence" value="ECO:0007669"/>
    <property type="project" value="UniProtKB-KW"/>
</dbReference>
<evidence type="ECO:0000256" key="4">
    <source>
        <dbReference type="ARBA" id="ARBA00022741"/>
    </source>
</evidence>
<evidence type="ECO:0000256" key="3">
    <source>
        <dbReference type="ARBA" id="ARBA00022723"/>
    </source>
</evidence>
<proteinExistence type="predicted"/>
<dbReference type="AlphaFoldDB" id="A0A839SXX0"/>
<evidence type="ECO:0000313" key="10">
    <source>
        <dbReference type="Proteomes" id="UP000549250"/>
    </source>
</evidence>
<keyword evidence="5" id="KW-0460">Magnesium</keyword>
<keyword evidence="4" id="KW-0547">Nucleotide-binding</keyword>
<name>A0A839SXX0_AZOMA</name>
<keyword evidence="10" id="KW-1185">Reference proteome</keyword>
<evidence type="ECO:0000256" key="1">
    <source>
        <dbReference type="ARBA" id="ARBA00022490"/>
    </source>
</evidence>
<dbReference type="SUPFAM" id="SSF53448">
    <property type="entry name" value="Nucleotide-diphospho-sugar transferases"/>
    <property type="match status" value="1"/>
</dbReference>
<dbReference type="InterPro" id="IPR025877">
    <property type="entry name" value="MobA-like_NTP_Trfase"/>
</dbReference>
<dbReference type="EC" id="2.7.7.77" evidence="9"/>
<dbReference type="GO" id="GO:1902758">
    <property type="term" value="P:bis(molybdopterin guanine dinucleotide)molybdenum biosynthetic process"/>
    <property type="evidence" value="ECO:0007669"/>
    <property type="project" value="TreeGrafter"/>
</dbReference>
<evidence type="ECO:0000256" key="5">
    <source>
        <dbReference type="ARBA" id="ARBA00022842"/>
    </source>
</evidence>
<dbReference type="Gene3D" id="3.90.550.10">
    <property type="entry name" value="Spore Coat Polysaccharide Biosynthesis Protein SpsA, Chain A"/>
    <property type="match status" value="1"/>
</dbReference>
<dbReference type="PANTHER" id="PTHR19136">
    <property type="entry name" value="MOLYBDENUM COFACTOR GUANYLYLTRANSFERASE"/>
    <property type="match status" value="1"/>
</dbReference>
<dbReference type="GO" id="GO:0046872">
    <property type="term" value="F:metal ion binding"/>
    <property type="evidence" value="ECO:0007669"/>
    <property type="project" value="UniProtKB-KW"/>
</dbReference>
<comment type="caution">
    <text evidence="9">The sequence shown here is derived from an EMBL/GenBank/DDBJ whole genome shotgun (WGS) entry which is preliminary data.</text>
</comment>
<feature type="domain" description="MobA-like NTP transferase" evidence="8">
    <location>
        <begin position="8"/>
        <end position="149"/>
    </location>
</feature>
<evidence type="ECO:0000259" key="8">
    <source>
        <dbReference type="Pfam" id="PF12804"/>
    </source>
</evidence>
<protein>
    <submittedName>
        <fullName evidence="9">Molybdopterin-guanine dinucleotide biosynthesis protein A</fullName>
        <ecNumber evidence="9">2.7.7.77</ecNumber>
    </submittedName>
</protein>
<keyword evidence="3" id="KW-0479">Metal-binding</keyword>
<keyword evidence="7" id="KW-0501">Molybdenum cofactor biosynthesis</keyword>
<organism evidence="9 10">
    <name type="scientific">Azomonas macrocytogenes</name>
    <name type="common">Azotobacter macrocytogenes</name>
    <dbReference type="NCBI Taxonomy" id="69962"/>
    <lineage>
        <taxon>Bacteria</taxon>
        <taxon>Pseudomonadati</taxon>
        <taxon>Pseudomonadota</taxon>
        <taxon>Gammaproteobacteria</taxon>
        <taxon>Pseudomonadales</taxon>
        <taxon>Pseudomonadaceae</taxon>
        <taxon>Azomonas</taxon>
    </lineage>
</organism>
<dbReference type="InterPro" id="IPR013482">
    <property type="entry name" value="Molybde_CF_guanTrfase"/>
</dbReference>
<dbReference type="Pfam" id="PF12804">
    <property type="entry name" value="NTP_transf_3"/>
    <property type="match status" value="1"/>
</dbReference>